<dbReference type="EMBL" id="PQ015379">
    <property type="protein sequence ID" value="XDJ15115.1"/>
    <property type="molecule type" value="Genomic_DNA"/>
</dbReference>
<protein>
    <submittedName>
        <fullName evidence="1">Uncharacterized protein</fullName>
    </submittedName>
</protein>
<reference evidence="1" key="1">
    <citation type="submission" date="2024-07" db="EMBL/GenBank/DDBJ databases">
        <authorList>
            <person name="Bringhurst R.M."/>
            <person name="Homer T.E."/>
        </authorList>
    </citation>
    <scope>NUCLEOTIDE SEQUENCE</scope>
</reference>
<proteinExistence type="predicted"/>
<evidence type="ECO:0000313" key="1">
    <source>
        <dbReference type="EMBL" id="XDJ15115.1"/>
    </source>
</evidence>
<organism evidence="1">
    <name type="scientific">Pseudomonas phage HRDY3</name>
    <dbReference type="NCBI Taxonomy" id="3236930"/>
    <lineage>
        <taxon>Viruses</taxon>
    </lineage>
</organism>
<name>A0AB39CE44_9VIRU</name>
<sequence>MNKPFNMMHFIHRIPWDDDHPHITNALNQLLVDGIDFAAGTTEVHLIRRDDYYDLDLVQEFPDTGRQTVTTRFLISEQRDAIQRFVAVCDEAQNAFEKTRPEQIVNDPISET</sequence>
<accession>A0AB39CE44</accession>